<gene>
    <name evidence="1" type="ORF">GCM10022233_07100</name>
</gene>
<dbReference type="EMBL" id="BAAAZY010000003">
    <property type="protein sequence ID" value="GAA4040967.1"/>
    <property type="molecule type" value="Genomic_DNA"/>
</dbReference>
<organism evidence="1 2">
    <name type="scientific">Streptomyces shaanxiensis</name>
    <dbReference type="NCBI Taxonomy" id="653357"/>
    <lineage>
        <taxon>Bacteria</taxon>
        <taxon>Bacillati</taxon>
        <taxon>Actinomycetota</taxon>
        <taxon>Actinomycetes</taxon>
        <taxon>Kitasatosporales</taxon>
        <taxon>Streptomycetaceae</taxon>
        <taxon>Streptomyces</taxon>
    </lineage>
</organism>
<dbReference type="Proteomes" id="UP001499984">
    <property type="component" value="Unassembled WGS sequence"/>
</dbReference>
<sequence>MSWTIERRGGMTSDRARRAHRRYWQQFKVSPAARPAQGLRRALGGGLPFPRVWPTAARAEVAASETT</sequence>
<comment type="caution">
    <text evidence="1">The sequence shown here is derived from an EMBL/GenBank/DDBJ whole genome shotgun (WGS) entry which is preliminary data.</text>
</comment>
<dbReference type="RefSeq" id="WP_345008582.1">
    <property type="nucleotide sequence ID" value="NZ_BAAAZY010000003.1"/>
</dbReference>
<evidence type="ECO:0000313" key="2">
    <source>
        <dbReference type="Proteomes" id="UP001499984"/>
    </source>
</evidence>
<evidence type="ECO:0000313" key="1">
    <source>
        <dbReference type="EMBL" id="GAA4040967.1"/>
    </source>
</evidence>
<name>A0ABP7UE36_9ACTN</name>
<proteinExistence type="predicted"/>
<protein>
    <submittedName>
        <fullName evidence="1">Uncharacterized protein</fullName>
    </submittedName>
</protein>
<keyword evidence="2" id="KW-1185">Reference proteome</keyword>
<accession>A0ABP7UE36</accession>
<reference evidence="2" key="1">
    <citation type="journal article" date="2019" name="Int. J. Syst. Evol. Microbiol.">
        <title>The Global Catalogue of Microorganisms (GCM) 10K type strain sequencing project: providing services to taxonomists for standard genome sequencing and annotation.</title>
        <authorList>
            <consortium name="The Broad Institute Genomics Platform"/>
            <consortium name="The Broad Institute Genome Sequencing Center for Infectious Disease"/>
            <person name="Wu L."/>
            <person name="Ma J."/>
        </authorList>
    </citation>
    <scope>NUCLEOTIDE SEQUENCE [LARGE SCALE GENOMIC DNA]</scope>
    <source>
        <strain evidence="2">JCM 16925</strain>
    </source>
</reference>